<evidence type="ECO:0000313" key="10">
    <source>
        <dbReference type="EMBL" id="PSN74610.1"/>
    </source>
</evidence>
<evidence type="ECO:0000256" key="5">
    <source>
        <dbReference type="ARBA" id="ARBA00023125"/>
    </source>
</evidence>
<dbReference type="GO" id="GO:0000981">
    <property type="term" value="F:DNA-binding transcription factor activity, RNA polymerase II-specific"/>
    <property type="evidence" value="ECO:0007669"/>
    <property type="project" value="InterPro"/>
</dbReference>
<dbReference type="EMBL" id="KZ678128">
    <property type="protein sequence ID" value="PSN74610.1"/>
    <property type="molecule type" value="Genomic_DNA"/>
</dbReference>
<accession>A0A2T2PAC9</accession>
<dbReference type="Proteomes" id="UP000240883">
    <property type="component" value="Unassembled WGS sequence"/>
</dbReference>
<dbReference type="PROSITE" id="PS50048">
    <property type="entry name" value="ZN2_CY6_FUNGAL_2"/>
    <property type="match status" value="1"/>
</dbReference>
<reference evidence="10 11" key="1">
    <citation type="journal article" date="2018" name="Front. Microbiol.">
        <title>Genome-Wide Analysis of Corynespora cassiicola Leaf Fall Disease Putative Effectors.</title>
        <authorList>
            <person name="Lopez D."/>
            <person name="Ribeiro S."/>
            <person name="Label P."/>
            <person name="Fumanal B."/>
            <person name="Venisse J.S."/>
            <person name="Kohler A."/>
            <person name="de Oliveira R.R."/>
            <person name="Labutti K."/>
            <person name="Lipzen A."/>
            <person name="Lail K."/>
            <person name="Bauer D."/>
            <person name="Ohm R.A."/>
            <person name="Barry K.W."/>
            <person name="Spatafora J."/>
            <person name="Grigoriev I.V."/>
            <person name="Martin F.M."/>
            <person name="Pujade-Renaud V."/>
        </authorList>
    </citation>
    <scope>NUCLEOTIDE SEQUENCE [LARGE SCALE GENOMIC DNA]</scope>
    <source>
        <strain evidence="10 11">Philippines</strain>
    </source>
</reference>
<feature type="region of interest" description="Disordered" evidence="8">
    <location>
        <begin position="67"/>
        <end position="105"/>
    </location>
</feature>
<evidence type="ECO:0000256" key="3">
    <source>
        <dbReference type="ARBA" id="ARBA00022833"/>
    </source>
</evidence>
<gene>
    <name evidence="10" type="ORF">BS50DRAFT_511678</name>
</gene>
<dbReference type="PANTHER" id="PTHR47782">
    <property type="entry name" value="ZN(II)2CYS6 TRANSCRIPTION FACTOR (EUROFUNG)-RELATED"/>
    <property type="match status" value="1"/>
</dbReference>
<dbReference type="InterPro" id="IPR001138">
    <property type="entry name" value="Zn2Cys6_DnaBD"/>
</dbReference>
<evidence type="ECO:0000256" key="8">
    <source>
        <dbReference type="SAM" id="MobiDB-lite"/>
    </source>
</evidence>
<keyword evidence="11" id="KW-1185">Reference proteome</keyword>
<dbReference type="GO" id="GO:0005634">
    <property type="term" value="C:nucleus"/>
    <property type="evidence" value="ECO:0007669"/>
    <property type="project" value="UniProtKB-SubCell"/>
</dbReference>
<evidence type="ECO:0000256" key="6">
    <source>
        <dbReference type="ARBA" id="ARBA00023163"/>
    </source>
</evidence>
<dbReference type="InterPro" id="IPR036864">
    <property type="entry name" value="Zn2-C6_fun-type_DNA-bd_sf"/>
</dbReference>
<sequence length="680" mass="76625">MQNRTKVRRRVLACARCRKRKLSCDGKVPSCTRCVDAGVSCVGFDSSTQREAPRSIADFLESHIASLEDPTSPTSLRRPGRPNVTFPSPAASHDSDGHSGQSAPWPAEKGAYVDGLVNKVMADITPSFLGISRARPFLSCVVKGTQLPSRKGPVGATDLDENHPRSIINPQPSTSTLNNIDPKTATGLFYNYLDRVIAQYPIYHRNDVTTAFNSIYHPVSNPGQDSNRNRYIVSIIMAISLSTAARTKQKKANALAYSLVRHAMQWIPDVTTNDLPGLQAILLLTQYIFLNPSMADLWLLTGLISQAVIDLGLHQELPHDAKITPYERDMRRRLFWCAWEMEVGVCCIFLRPIHLPTRRIDVAFPVEVDDTAITQDGINFAGKVSKFTSRRICTFRLIEAEIIGVLWHGDPIPKECASLEQWMQRCQTAILDWRNELYSTAAANKNPEFEARWKEMTLYADIAYPYILVTLYRPSRLIPTPATENFVTALVSAVEVAEGYWQQGNAELGRIKYVFHPCHHVFNCALVFLQALPRCKQEISERYTWQQVEGWMQCFSKSFSTIAERWTAAKRCLEEYERLLAPIKQEYSDFLVQKASYLPQQMSQHITPINDGVQSLYYGTQSELDEASSFYAVFNSTTTSDTTDSLGAIAYNIPHDWNAEFSMNFGMEPIPDIYQTTTLG</sequence>
<keyword evidence="7" id="KW-0539">Nucleus</keyword>
<comment type="subcellular location">
    <subcellularLocation>
        <location evidence="1">Nucleus</location>
    </subcellularLocation>
</comment>
<evidence type="ECO:0000259" key="9">
    <source>
        <dbReference type="PROSITE" id="PS50048"/>
    </source>
</evidence>
<dbReference type="CDD" id="cd12148">
    <property type="entry name" value="fungal_TF_MHR"/>
    <property type="match status" value="1"/>
</dbReference>
<keyword evidence="3" id="KW-0862">Zinc</keyword>
<dbReference type="SUPFAM" id="SSF57701">
    <property type="entry name" value="Zn2/Cys6 DNA-binding domain"/>
    <property type="match status" value="1"/>
</dbReference>
<dbReference type="PANTHER" id="PTHR47782:SF1">
    <property type="entry name" value="PYRIMIDINE PATHWAY REGULATORY PROTEIN 1"/>
    <property type="match status" value="1"/>
</dbReference>
<dbReference type="OrthoDB" id="2123952at2759"/>
<dbReference type="InterPro" id="IPR052202">
    <property type="entry name" value="Yeast_MetPath_Reg"/>
</dbReference>
<dbReference type="CDD" id="cd00067">
    <property type="entry name" value="GAL4"/>
    <property type="match status" value="1"/>
</dbReference>
<keyword evidence="4" id="KW-0805">Transcription regulation</keyword>
<evidence type="ECO:0000256" key="1">
    <source>
        <dbReference type="ARBA" id="ARBA00004123"/>
    </source>
</evidence>
<dbReference type="SMART" id="SM00906">
    <property type="entry name" value="Fungal_trans"/>
    <property type="match status" value="1"/>
</dbReference>
<proteinExistence type="predicted"/>
<dbReference type="STRING" id="1448308.A0A2T2PAC9"/>
<evidence type="ECO:0000256" key="2">
    <source>
        <dbReference type="ARBA" id="ARBA00022723"/>
    </source>
</evidence>
<protein>
    <submittedName>
        <fullName evidence="10">GAL4-like transcription factor-like protein</fullName>
    </submittedName>
</protein>
<dbReference type="GO" id="GO:0008270">
    <property type="term" value="F:zinc ion binding"/>
    <property type="evidence" value="ECO:0007669"/>
    <property type="project" value="InterPro"/>
</dbReference>
<dbReference type="Pfam" id="PF04082">
    <property type="entry name" value="Fungal_trans"/>
    <property type="match status" value="1"/>
</dbReference>
<feature type="domain" description="Zn(2)-C6 fungal-type" evidence="9">
    <location>
        <begin position="13"/>
        <end position="42"/>
    </location>
</feature>
<dbReference type="PROSITE" id="PS00463">
    <property type="entry name" value="ZN2_CY6_FUNGAL_1"/>
    <property type="match status" value="1"/>
</dbReference>
<dbReference type="AlphaFoldDB" id="A0A2T2PAC9"/>
<feature type="region of interest" description="Disordered" evidence="8">
    <location>
        <begin position="149"/>
        <end position="173"/>
    </location>
</feature>
<dbReference type="GO" id="GO:0045944">
    <property type="term" value="P:positive regulation of transcription by RNA polymerase II"/>
    <property type="evidence" value="ECO:0007669"/>
    <property type="project" value="TreeGrafter"/>
</dbReference>
<keyword evidence="5" id="KW-0238">DNA-binding</keyword>
<evidence type="ECO:0000313" key="11">
    <source>
        <dbReference type="Proteomes" id="UP000240883"/>
    </source>
</evidence>
<evidence type="ECO:0000256" key="7">
    <source>
        <dbReference type="ARBA" id="ARBA00023242"/>
    </source>
</evidence>
<dbReference type="InterPro" id="IPR007219">
    <property type="entry name" value="XnlR_reg_dom"/>
</dbReference>
<organism evidence="10 11">
    <name type="scientific">Corynespora cassiicola Philippines</name>
    <dbReference type="NCBI Taxonomy" id="1448308"/>
    <lineage>
        <taxon>Eukaryota</taxon>
        <taxon>Fungi</taxon>
        <taxon>Dikarya</taxon>
        <taxon>Ascomycota</taxon>
        <taxon>Pezizomycotina</taxon>
        <taxon>Dothideomycetes</taxon>
        <taxon>Pleosporomycetidae</taxon>
        <taxon>Pleosporales</taxon>
        <taxon>Corynesporascaceae</taxon>
        <taxon>Corynespora</taxon>
    </lineage>
</organism>
<name>A0A2T2PAC9_CORCC</name>
<dbReference type="Gene3D" id="4.10.240.10">
    <property type="entry name" value="Zn(2)-C6 fungal-type DNA-binding domain"/>
    <property type="match status" value="1"/>
</dbReference>
<dbReference type="GO" id="GO:0043565">
    <property type="term" value="F:sequence-specific DNA binding"/>
    <property type="evidence" value="ECO:0007669"/>
    <property type="project" value="TreeGrafter"/>
</dbReference>
<dbReference type="GO" id="GO:0006351">
    <property type="term" value="P:DNA-templated transcription"/>
    <property type="evidence" value="ECO:0007669"/>
    <property type="project" value="InterPro"/>
</dbReference>
<dbReference type="SMART" id="SM00066">
    <property type="entry name" value="GAL4"/>
    <property type="match status" value="1"/>
</dbReference>
<keyword evidence="6" id="KW-0804">Transcription</keyword>
<evidence type="ECO:0000256" key="4">
    <source>
        <dbReference type="ARBA" id="ARBA00023015"/>
    </source>
</evidence>
<keyword evidence="2" id="KW-0479">Metal-binding</keyword>
<dbReference type="Pfam" id="PF00172">
    <property type="entry name" value="Zn_clus"/>
    <property type="match status" value="1"/>
</dbReference>